<dbReference type="InterPro" id="IPR000719">
    <property type="entry name" value="Prot_kinase_dom"/>
</dbReference>
<keyword evidence="3" id="KW-1185">Reference proteome</keyword>
<evidence type="ECO:0000313" key="3">
    <source>
        <dbReference type="Proteomes" id="UP000288216"/>
    </source>
</evidence>
<name>A0A401QEP5_SCYTO</name>
<dbReference type="SUPFAM" id="SSF56112">
    <property type="entry name" value="Protein kinase-like (PK-like)"/>
    <property type="match status" value="1"/>
</dbReference>
<dbReference type="Pfam" id="PF07714">
    <property type="entry name" value="PK_Tyr_Ser-Thr"/>
    <property type="match status" value="1"/>
</dbReference>
<dbReference type="GO" id="GO:0030496">
    <property type="term" value="C:midbody"/>
    <property type="evidence" value="ECO:0007669"/>
    <property type="project" value="TreeGrafter"/>
</dbReference>
<dbReference type="PROSITE" id="PS50011">
    <property type="entry name" value="PROTEIN_KINASE_DOM"/>
    <property type="match status" value="1"/>
</dbReference>
<dbReference type="GO" id="GO:0045171">
    <property type="term" value="C:intercellular bridge"/>
    <property type="evidence" value="ECO:0007669"/>
    <property type="project" value="TreeGrafter"/>
</dbReference>
<dbReference type="GO" id="GO:0043063">
    <property type="term" value="P:intercellular bridge organization"/>
    <property type="evidence" value="ECO:0007669"/>
    <property type="project" value="InterPro"/>
</dbReference>
<dbReference type="GO" id="GO:0004672">
    <property type="term" value="F:protein kinase activity"/>
    <property type="evidence" value="ECO:0007669"/>
    <property type="project" value="InterPro"/>
</dbReference>
<protein>
    <recommendedName>
        <fullName evidence="1">Protein kinase domain-containing protein</fullName>
    </recommendedName>
</protein>
<dbReference type="InterPro" id="IPR001245">
    <property type="entry name" value="Ser-Thr/Tyr_kinase_cat_dom"/>
</dbReference>
<dbReference type="AlphaFoldDB" id="A0A401QEP5"/>
<sequence length="113" mass="13203">MDLLIAEQEHCSHLHHPNLLLLLSVCLSDNLEHVHLVYERVAIGSLYTILHTKRCEFPSFHSEQIVRLLYQVCEALLFLHSRGYIHRSVTSHSVQLVNMELAKLSNLEYMQER</sequence>
<accession>A0A401QEP5</accession>
<evidence type="ECO:0000313" key="2">
    <source>
        <dbReference type="EMBL" id="GCB83787.1"/>
    </source>
</evidence>
<comment type="caution">
    <text evidence="2">The sequence shown here is derived from an EMBL/GenBank/DDBJ whole genome shotgun (WGS) entry which is preliminary data.</text>
</comment>
<dbReference type="EMBL" id="BFAA01039465">
    <property type="protein sequence ID" value="GCB83787.1"/>
    <property type="molecule type" value="Genomic_DNA"/>
</dbReference>
<dbReference type="OMA" id="IHMETIV"/>
<dbReference type="GO" id="GO:0005524">
    <property type="term" value="F:ATP binding"/>
    <property type="evidence" value="ECO:0007669"/>
    <property type="project" value="InterPro"/>
</dbReference>
<dbReference type="Gene3D" id="1.10.510.10">
    <property type="entry name" value="Transferase(Phosphotransferase) domain 1"/>
    <property type="match status" value="1"/>
</dbReference>
<dbReference type="OrthoDB" id="5962695at2759"/>
<dbReference type="InterPro" id="IPR011009">
    <property type="entry name" value="Kinase-like_dom_sf"/>
</dbReference>
<evidence type="ECO:0000259" key="1">
    <source>
        <dbReference type="PROSITE" id="PS50011"/>
    </source>
</evidence>
<reference evidence="2 3" key="1">
    <citation type="journal article" date="2018" name="Nat. Ecol. Evol.">
        <title>Shark genomes provide insights into elasmobranch evolution and the origin of vertebrates.</title>
        <authorList>
            <person name="Hara Y"/>
            <person name="Yamaguchi K"/>
            <person name="Onimaru K"/>
            <person name="Kadota M"/>
            <person name="Koyanagi M"/>
            <person name="Keeley SD"/>
            <person name="Tatsumi K"/>
            <person name="Tanaka K"/>
            <person name="Motone F"/>
            <person name="Kageyama Y"/>
            <person name="Nozu R"/>
            <person name="Adachi N"/>
            <person name="Nishimura O"/>
            <person name="Nakagawa R"/>
            <person name="Tanegashima C"/>
            <person name="Kiyatake I"/>
            <person name="Matsumoto R"/>
            <person name="Murakumo K"/>
            <person name="Nishida K"/>
            <person name="Terakita A"/>
            <person name="Kuratani S"/>
            <person name="Sato K"/>
            <person name="Hyodo S Kuraku.S."/>
        </authorList>
    </citation>
    <scope>NUCLEOTIDE SEQUENCE [LARGE SCALE GENOMIC DNA]</scope>
</reference>
<feature type="domain" description="Protein kinase" evidence="1">
    <location>
        <begin position="1"/>
        <end position="113"/>
    </location>
</feature>
<dbReference type="PANTHER" id="PTHR23060:SF3">
    <property type="entry name" value="TESTIS EXPRESSED 14, INTERCELLULAR BRIDGE FORMING FACTOR"/>
    <property type="match status" value="1"/>
</dbReference>
<dbReference type="InterPro" id="IPR039339">
    <property type="entry name" value="Tex14"/>
</dbReference>
<dbReference type="GO" id="GO:0008608">
    <property type="term" value="P:attachment of spindle microtubules to kinetochore"/>
    <property type="evidence" value="ECO:0007669"/>
    <property type="project" value="InterPro"/>
</dbReference>
<dbReference type="PANTHER" id="PTHR23060">
    <property type="entry name" value="TESTIS EXPRESSED GENE 14"/>
    <property type="match status" value="1"/>
</dbReference>
<dbReference type="STRING" id="75743.A0A401QEP5"/>
<dbReference type="GO" id="GO:0000776">
    <property type="term" value="C:kinetochore"/>
    <property type="evidence" value="ECO:0007669"/>
    <property type="project" value="TreeGrafter"/>
</dbReference>
<dbReference type="GO" id="GO:0007094">
    <property type="term" value="P:mitotic spindle assembly checkpoint signaling"/>
    <property type="evidence" value="ECO:0007669"/>
    <property type="project" value="InterPro"/>
</dbReference>
<gene>
    <name evidence="2" type="ORF">scyTo_0024106</name>
</gene>
<organism evidence="2 3">
    <name type="scientific">Scyliorhinus torazame</name>
    <name type="common">Cloudy catshark</name>
    <name type="synonym">Catulus torazame</name>
    <dbReference type="NCBI Taxonomy" id="75743"/>
    <lineage>
        <taxon>Eukaryota</taxon>
        <taxon>Metazoa</taxon>
        <taxon>Chordata</taxon>
        <taxon>Craniata</taxon>
        <taxon>Vertebrata</taxon>
        <taxon>Chondrichthyes</taxon>
        <taxon>Elasmobranchii</taxon>
        <taxon>Galeomorphii</taxon>
        <taxon>Galeoidea</taxon>
        <taxon>Carcharhiniformes</taxon>
        <taxon>Scyliorhinidae</taxon>
        <taxon>Scyliorhinus</taxon>
    </lineage>
</organism>
<dbReference type="GO" id="GO:0007140">
    <property type="term" value="P:male meiotic nuclear division"/>
    <property type="evidence" value="ECO:0007669"/>
    <property type="project" value="InterPro"/>
</dbReference>
<dbReference type="Proteomes" id="UP000288216">
    <property type="component" value="Unassembled WGS sequence"/>
</dbReference>
<dbReference type="GO" id="GO:0051306">
    <property type="term" value="P:mitotic sister chromatid separation"/>
    <property type="evidence" value="ECO:0007669"/>
    <property type="project" value="InterPro"/>
</dbReference>
<proteinExistence type="predicted"/>